<evidence type="ECO:0000256" key="2">
    <source>
        <dbReference type="SAM" id="Phobius"/>
    </source>
</evidence>
<dbReference type="AlphaFoldDB" id="A0A1A8XV14"/>
<dbReference type="RefSeq" id="WP_186408343.1">
    <property type="nucleotide sequence ID" value="NZ_FLQX01000137.1"/>
</dbReference>
<gene>
    <name evidence="3" type="ORF">ACCAA_590001</name>
</gene>
<reference evidence="3 4" key="1">
    <citation type="submission" date="2016-06" db="EMBL/GenBank/DDBJ databases">
        <authorList>
            <person name="Kjaerup R.B."/>
            <person name="Dalgaard T.S."/>
            <person name="Juul-Madsen H.R."/>
        </authorList>
    </citation>
    <scope>NUCLEOTIDE SEQUENCE [LARGE SCALE GENOMIC DNA]</scope>
    <source>
        <strain evidence="3">3</strain>
    </source>
</reference>
<keyword evidence="4" id="KW-1185">Reference proteome</keyword>
<protein>
    <recommendedName>
        <fullName evidence="5">TIGR04222 domain-containing membrane protein</fullName>
    </recommendedName>
</protein>
<keyword evidence="2" id="KW-1133">Transmembrane helix</keyword>
<proteinExistence type="predicted"/>
<keyword evidence="2" id="KW-0472">Membrane</keyword>
<evidence type="ECO:0000256" key="1">
    <source>
        <dbReference type="SAM" id="MobiDB-lite"/>
    </source>
</evidence>
<dbReference type="Proteomes" id="UP000199169">
    <property type="component" value="Unassembled WGS sequence"/>
</dbReference>
<accession>A0A1A8XV14</accession>
<keyword evidence="2" id="KW-0812">Transmembrane</keyword>
<evidence type="ECO:0000313" key="4">
    <source>
        <dbReference type="Proteomes" id="UP000199169"/>
    </source>
</evidence>
<feature type="region of interest" description="Disordered" evidence="1">
    <location>
        <begin position="228"/>
        <end position="250"/>
    </location>
</feature>
<feature type="compositionally biased region" description="Acidic residues" evidence="1">
    <location>
        <begin position="228"/>
        <end position="240"/>
    </location>
</feature>
<dbReference type="EMBL" id="FLQX01000137">
    <property type="protein sequence ID" value="SBT08581.1"/>
    <property type="molecule type" value="Genomic_DNA"/>
</dbReference>
<name>A0A1A8XV14_9PROT</name>
<organism evidence="3 4">
    <name type="scientific">Candidatus Accumulibacter aalborgensis</name>
    <dbReference type="NCBI Taxonomy" id="1860102"/>
    <lineage>
        <taxon>Bacteria</taxon>
        <taxon>Pseudomonadati</taxon>
        <taxon>Pseudomonadota</taxon>
        <taxon>Betaproteobacteria</taxon>
        <taxon>Candidatus Accumulibacter</taxon>
    </lineage>
</organism>
<sequence>MAEFTDWSVQAIALWRRVSAYSFENPEDGLDLTRRLAREQGWTIERARGAIHEYRGFCFLCGIADGPLTPSPEVDEVWHLHLIHTRDYWQQFCPQVLGIALHHGPTRGGQAERRRYCEQYARTLASYERWFGPPPLDFWPANRERFANPARMRRVDLRRHLIVPRPRLPNRRWLVVIGGLLAGALATGTAAALSSIAPERTWRFPFMVIAFIFVIVVWLSSSLGGDSDGSDGSDGSDDGGDGGCGGCDCG</sequence>
<feature type="transmembrane region" description="Helical" evidence="2">
    <location>
        <begin position="202"/>
        <end position="220"/>
    </location>
</feature>
<feature type="compositionally biased region" description="Gly residues" evidence="1">
    <location>
        <begin position="241"/>
        <end position="250"/>
    </location>
</feature>
<evidence type="ECO:0008006" key="5">
    <source>
        <dbReference type="Google" id="ProtNLM"/>
    </source>
</evidence>
<feature type="transmembrane region" description="Helical" evidence="2">
    <location>
        <begin position="173"/>
        <end position="196"/>
    </location>
</feature>
<dbReference type="STRING" id="1860102.ACCAA_590001"/>
<evidence type="ECO:0000313" key="3">
    <source>
        <dbReference type="EMBL" id="SBT08581.1"/>
    </source>
</evidence>